<evidence type="ECO:0000313" key="5">
    <source>
        <dbReference type="EMBL" id="RKP44964.1"/>
    </source>
</evidence>
<dbReference type="CDD" id="cd06578">
    <property type="entry name" value="HemD"/>
    <property type="match status" value="1"/>
</dbReference>
<evidence type="ECO:0000256" key="1">
    <source>
        <dbReference type="SAM" id="Coils"/>
    </source>
</evidence>
<dbReference type="GO" id="GO:0004852">
    <property type="term" value="F:uroporphyrinogen-III synthase activity"/>
    <property type="evidence" value="ECO:0007669"/>
    <property type="project" value="UniProtKB-EC"/>
</dbReference>
<sequence>MTHTGRAGPATADARPFTAVLTRPSGQSDDLAAQLAGEGIDVLEFPLIGIAPVEDDTALCAAFAALSAYALVVFVSPNAIDRAFAQAPCAWPAAVPIGVVGPGSVAALARHGIAAPDFQVICPAANGHAQDDPDVRFDSEALFAALQAQLGEHAFDGKPVLIVRGDGGREWLADRLREAGATVQAVAAYRRIVPAPAEQDWARVRTLLAGAPHAWGWVVTSSEGVRNLHALARAHLTEADFARLAHVPFVAPHPRIAETARALGFDSITSSGPGDARIAAALRALSASSRASLDQPALASSAHSRMTDSNHDSPNPPATSASVPPFAPPPPVYEQARRRRGGSALLWAMLVLVTCAAGVGAFALNRKVDRLEARLAARQQAIDAQTAELRVKTEQAVATVHQIDTQFAQLQGKLADAQTAQQALQQQYQDLARNRDDWMFAEVEQMLSSASEQLQLTGNTQLALFALQSADTRLATSASAQAIVVRRAIAQDIDKLKSAPSTDLTGLAIKLDEAIDQIDTLPLAGEVPVTQPAAGAPASAAGVAGQARWARWWQGLSAAVGQELKGLVQVRRIDNADAMLIAPEQGQFVRDNVKLRLLAARLALLSRNATTLKADLHAADAALARYFDGAAKRTQTVRGLLKEVGGSSTAVELPNLNTSLQAVHNTKSRG</sequence>
<dbReference type="EC" id="2.1.1.107" evidence="5"/>
<keyword evidence="3" id="KW-1133">Transmembrane helix</keyword>
<keyword evidence="5" id="KW-0489">Methyltransferase</keyword>
<dbReference type="InterPro" id="IPR003754">
    <property type="entry name" value="4pyrrol_synth_uPrphyn_synth"/>
</dbReference>
<evidence type="ECO:0000256" key="3">
    <source>
        <dbReference type="SAM" id="Phobius"/>
    </source>
</evidence>
<dbReference type="EC" id="4.2.1.75" evidence="5"/>
<keyword evidence="3" id="KW-0812">Transmembrane</keyword>
<dbReference type="Pfam" id="PF04375">
    <property type="entry name" value="HemX"/>
    <property type="match status" value="1"/>
</dbReference>
<keyword evidence="5" id="KW-0456">Lyase</keyword>
<dbReference type="PANTHER" id="PTHR38043:SF1">
    <property type="entry name" value="PROTEIN HEMX"/>
    <property type="match status" value="1"/>
</dbReference>
<keyword evidence="1" id="KW-0175">Coiled coil</keyword>
<proteinExistence type="predicted"/>
<keyword evidence="3" id="KW-0472">Membrane</keyword>
<protein>
    <submittedName>
        <fullName evidence="5">Fused uroporphyrinogen-III synthase HemD/membrane protein HemX</fullName>
        <ecNumber evidence="5">2.1.1.107</ecNumber>
        <ecNumber evidence="5">4.2.1.75</ecNumber>
    </submittedName>
</protein>
<feature type="domain" description="Tetrapyrrole biosynthesis uroporphyrinogen III synthase" evidence="4">
    <location>
        <begin position="29"/>
        <end position="271"/>
    </location>
</feature>
<comment type="caution">
    <text evidence="5">The sequence shown here is derived from an EMBL/GenBank/DDBJ whole genome shotgun (WGS) entry which is preliminary data.</text>
</comment>
<dbReference type="PANTHER" id="PTHR38043">
    <property type="entry name" value="PROTEIN HEMX"/>
    <property type="match status" value="1"/>
</dbReference>
<name>A0A494X9Z9_9BURK</name>
<gene>
    <name evidence="5" type="primary">hemX</name>
    <name evidence="5" type="ORF">D7S89_21180</name>
</gene>
<dbReference type="RefSeq" id="WP_121280918.1">
    <property type="nucleotide sequence ID" value="NZ_RBZV01000011.1"/>
</dbReference>
<dbReference type="EMBL" id="RBZV01000011">
    <property type="protein sequence ID" value="RKP44964.1"/>
    <property type="molecule type" value="Genomic_DNA"/>
</dbReference>
<dbReference type="GO" id="GO:0033014">
    <property type="term" value="P:tetrapyrrole biosynthetic process"/>
    <property type="evidence" value="ECO:0007669"/>
    <property type="project" value="InterPro"/>
</dbReference>
<organism evidence="5 6">
    <name type="scientific">Trinickia fusca</name>
    <dbReference type="NCBI Taxonomy" id="2419777"/>
    <lineage>
        <taxon>Bacteria</taxon>
        <taxon>Pseudomonadati</taxon>
        <taxon>Pseudomonadota</taxon>
        <taxon>Betaproteobacteria</taxon>
        <taxon>Burkholderiales</taxon>
        <taxon>Burkholderiaceae</taxon>
        <taxon>Trinickia</taxon>
    </lineage>
</organism>
<dbReference type="InterPro" id="IPR036108">
    <property type="entry name" value="4pyrrol_syn_uPrphyn_synt_sf"/>
</dbReference>
<evidence type="ECO:0000256" key="2">
    <source>
        <dbReference type="SAM" id="MobiDB-lite"/>
    </source>
</evidence>
<feature type="transmembrane region" description="Helical" evidence="3">
    <location>
        <begin position="344"/>
        <end position="364"/>
    </location>
</feature>
<dbReference type="SUPFAM" id="SSF69618">
    <property type="entry name" value="HemD-like"/>
    <property type="match status" value="1"/>
</dbReference>
<dbReference type="NCBIfam" id="NF005411">
    <property type="entry name" value="PRK06975.1"/>
    <property type="match status" value="1"/>
</dbReference>
<keyword evidence="5" id="KW-0808">Transferase</keyword>
<dbReference type="AlphaFoldDB" id="A0A494X9Z9"/>
<evidence type="ECO:0000259" key="4">
    <source>
        <dbReference type="Pfam" id="PF02602"/>
    </source>
</evidence>
<dbReference type="InterPro" id="IPR007470">
    <property type="entry name" value="HemX"/>
</dbReference>
<evidence type="ECO:0000313" key="6">
    <source>
        <dbReference type="Proteomes" id="UP000280434"/>
    </source>
</evidence>
<dbReference type="Pfam" id="PF02602">
    <property type="entry name" value="HEM4"/>
    <property type="match status" value="1"/>
</dbReference>
<dbReference type="Gene3D" id="3.40.50.10090">
    <property type="match status" value="2"/>
</dbReference>
<dbReference type="OrthoDB" id="9787650at2"/>
<dbReference type="Proteomes" id="UP000280434">
    <property type="component" value="Unassembled WGS sequence"/>
</dbReference>
<feature type="region of interest" description="Disordered" evidence="2">
    <location>
        <begin position="296"/>
        <end position="335"/>
    </location>
</feature>
<feature type="coiled-coil region" evidence="1">
    <location>
        <begin position="368"/>
        <end position="434"/>
    </location>
</feature>
<accession>A0A494X9Z9</accession>
<reference evidence="5 6" key="1">
    <citation type="submission" date="2018-10" db="EMBL/GenBank/DDBJ databases">
        <title>Paraburkholderia sp. 7MK8-2, isolated from soil.</title>
        <authorList>
            <person name="Gao Z.-H."/>
            <person name="Qiu L.-H."/>
        </authorList>
    </citation>
    <scope>NUCLEOTIDE SEQUENCE [LARGE SCALE GENOMIC DNA]</scope>
    <source>
        <strain evidence="5 6">7MK8-2</strain>
    </source>
</reference>
<dbReference type="GO" id="GO:0004851">
    <property type="term" value="F:uroporphyrin-III C-methyltransferase activity"/>
    <property type="evidence" value="ECO:0007669"/>
    <property type="project" value="UniProtKB-EC"/>
</dbReference>
<dbReference type="GO" id="GO:0032259">
    <property type="term" value="P:methylation"/>
    <property type="evidence" value="ECO:0007669"/>
    <property type="project" value="UniProtKB-KW"/>
</dbReference>
<keyword evidence="6" id="KW-1185">Reference proteome</keyword>